<evidence type="ECO:0000256" key="2">
    <source>
        <dbReference type="ARBA" id="ARBA00004370"/>
    </source>
</evidence>
<organism evidence="12 13">
    <name type="scientific">Massilia solisilvae</name>
    <dbReference type="NCBI Taxonomy" id="1811225"/>
    <lineage>
        <taxon>Bacteria</taxon>
        <taxon>Pseudomonadati</taxon>
        <taxon>Pseudomonadota</taxon>
        <taxon>Betaproteobacteria</taxon>
        <taxon>Burkholderiales</taxon>
        <taxon>Oxalobacteraceae</taxon>
        <taxon>Telluria group</taxon>
        <taxon>Massilia</taxon>
    </lineage>
</organism>
<dbReference type="SUPFAM" id="SSF55874">
    <property type="entry name" value="ATPase domain of HSP90 chaperone/DNA topoisomerase II/histidine kinase"/>
    <property type="match status" value="1"/>
</dbReference>
<name>A0ABT2BRA3_9BURK</name>
<evidence type="ECO:0000259" key="9">
    <source>
        <dbReference type="PROSITE" id="PS50112"/>
    </source>
</evidence>
<feature type="domain" description="PAC" evidence="10">
    <location>
        <begin position="516"/>
        <end position="569"/>
    </location>
</feature>
<dbReference type="SUPFAM" id="SSF47384">
    <property type="entry name" value="Homodimeric domain of signal transducing histidine kinase"/>
    <property type="match status" value="1"/>
</dbReference>
<protein>
    <recommendedName>
        <fullName evidence="3">histidine kinase</fullName>
        <ecNumber evidence="3">2.7.13.3</ecNumber>
    </recommendedName>
</protein>
<dbReference type="GO" id="GO:0016301">
    <property type="term" value="F:kinase activity"/>
    <property type="evidence" value="ECO:0007669"/>
    <property type="project" value="UniProtKB-KW"/>
</dbReference>
<feature type="domain" description="PAC" evidence="10">
    <location>
        <begin position="392"/>
        <end position="444"/>
    </location>
</feature>
<dbReference type="PROSITE" id="PS50112">
    <property type="entry name" value="PAS"/>
    <property type="match status" value="1"/>
</dbReference>
<dbReference type="InterPro" id="IPR005467">
    <property type="entry name" value="His_kinase_dom"/>
</dbReference>
<dbReference type="CDD" id="cd00075">
    <property type="entry name" value="HATPase"/>
    <property type="match status" value="1"/>
</dbReference>
<dbReference type="PRINTS" id="PR00344">
    <property type="entry name" value="BCTRLSENSOR"/>
</dbReference>
<dbReference type="Pfam" id="PF00512">
    <property type="entry name" value="HisKA"/>
    <property type="match status" value="1"/>
</dbReference>
<keyword evidence="7" id="KW-0472">Membrane</keyword>
<keyword evidence="4" id="KW-0597">Phosphoprotein</keyword>
<evidence type="ECO:0000259" key="11">
    <source>
        <dbReference type="PROSITE" id="PS50885"/>
    </source>
</evidence>
<keyword evidence="5" id="KW-0808">Transferase</keyword>
<evidence type="ECO:0000256" key="1">
    <source>
        <dbReference type="ARBA" id="ARBA00000085"/>
    </source>
</evidence>
<dbReference type="InterPro" id="IPR003660">
    <property type="entry name" value="HAMP_dom"/>
</dbReference>
<dbReference type="InterPro" id="IPR036890">
    <property type="entry name" value="HATPase_C_sf"/>
</dbReference>
<dbReference type="SMART" id="SM00387">
    <property type="entry name" value="HATPase_c"/>
    <property type="match status" value="1"/>
</dbReference>
<feature type="transmembrane region" description="Helical" evidence="7">
    <location>
        <begin position="238"/>
        <end position="261"/>
    </location>
</feature>
<dbReference type="InterPro" id="IPR035965">
    <property type="entry name" value="PAS-like_dom_sf"/>
</dbReference>
<gene>
    <name evidence="12" type="ORF">NX773_23030</name>
</gene>
<dbReference type="InterPro" id="IPR001610">
    <property type="entry name" value="PAC"/>
</dbReference>
<evidence type="ECO:0000256" key="6">
    <source>
        <dbReference type="ARBA" id="ARBA00022777"/>
    </source>
</evidence>
<dbReference type="Pfam" id="PF08448">
    <property type="entry name" value="PAS_4"/>
    <property type="match status" value="1"/>
</dbReference>
<dbReference type="Pfam" id="PF02518">
    <property type="entry name" value="HATPase_c"/>
    <property type="match status" value="1"/>
</dbReference>
<dbReference type="SUPFAM" id="SSF55785">
    <property type="entry name" value="PYP-like sensor domain (PAS domain)"/>
    <property type="match status" value="2"/>
</dbReference>
<dbReference type="SMART" id="SM00086">
    <property type="entry name" value="PAC"/>
    <property type="match status" value="2"/>
</dbReference>
<dbReference type="PANTHER" id="PTHR43047">
    <property type="entry name" value="TWO-COMPONENT HISTIDINE PROTEIN KINASE"/>
    <property type="match status" value="1"/>
</dbReference>
<dbReference type="Gene3D" id="3.30.565.10">
    <property type="entry name" value="Histidine kinase-like ATPase, C-terminal domain"/>
    <property type="match status" value="1"/>
</dbReference>
<dbReference type="InterPro" id="IPR000014">
    <property type="entry name" value="PAS"/>
</dbReference>
<dbReference type="Proteomes" id="UP001205861">
    <property type="component" value="Unassembled WGS sequence"/>
</dbReference>
<keyword evidence="7" id="KW-1133">Transmembrane helix</keyword>
<dbReference type="Gene3D" id="1.10.287.130">
    <property type="match status" value="1"/>
</dbReference>
<comment type="caution">
    <text evidence="12">The sequence shown here is derived from an EMBL/GenBank/DDBJ whole genome shotgun (WGS) entry which is preliminary data.</text>
</comment>
<comment type="catalytic activity">
    <reaction evidence="1">
        <text>ATP + protein L-histidine = ADP + protein N-phospho-L-histidine.</text>
        <dbReference type="EC" id="2.7.13.3"/>
    </reaction>
</comment>
<evidence type="ECO:0000259" key="8">
    <source>
        <dbReference type="PROSITE" id="PS50109"/>
    </source>
</evidence>
<dbReference type="PROSITE" id="PS50885">
    <property type="entry name" value="HAMP"/>
    <property type="match status" value="1"/>
</dbReference>
<evidence type="ECO:0000259" key="10">
    <source>
        <dbReference type="PROSITE" id="PS50113"/>
    </source>
</evidence>
<dbReference type="EMBL" id="JANUGV010000012">
    <property type="protein sequence ID" value="MCS0611038.1"/>
    <property type="molecule type" value="Genomic_DNA"/>
</dbReference>
<evidence type="ECO:0000256" key="5">
    <source>
        <dbReference type="ARBA" id="ARBA00022679"/>
    </source>
</evidence>
<feature type="domain" description="PAS" evidence="9">
    <location>
        <begin position="319"/>
        <end position="373"/>
    </location>
</feature>
<dbReference type="InterPro" id="IPR004358">
    <property type="entry name" value="Sig_transdc_His_kin-like_C"/>
</dbReference>
<comment type="subcellular location">
    <subcellularLocation>
        <location evidence="2">Membrane</location>
    </subcellularLocation>
</comment>
<proteinExistence type="predicted"/>
<dbReference type="CDD" id="cd06225">
    <property type="entry name" value="HAMP"/>
    <property type="match status" value="1"/>
</dbReference>
<evidence type="ECO:0000256" key="7">
    <source>
        <dbReference type="SAM" id="Phobius"/>
    </source>
</evidence>
<reference evidence="12 13" key="1">
    <citation type="submission" date="2022-08" db="EMBL/GenBank/DDBJ databases">
        <title>Reclassification of Massilia species as members of the genera Telluria, Duganella, Pseudoduganella, Mokoshia gen. nov. and Zemynaea gen. nov. using orthogonal and non-orthogonal genome-based approaches.</title>
        <authorList>
            <person name="Bowman J.P."/>
        </authorList>
    </citation>
    <scope>NUCLEOTIDE SEQUENCE [LARGE SCALE GENOMIC DNA]</scope>
    <source>
        <strain evidence="12 13">JCM 31607</strain>
    </source>
</reference>
<dbReference type="InterPro" id="IPR003661">
    <property type="entry name" value="HisK_dim/P_dom"/>
</dbReference>
<dbReference type="SMART" id="SM00091">
    <property type="entry name" value="PAS"/>
    <property type="match status" value="2"/>
</dbReference>
<dbReference type="PROSITE" id="PS50109">
    <property type="entry name" value="HIS_KIN"/>
    <property type="match status" value="1"/>
</dbReference>
<dbReference type="CDD" id="cd00130">
    <property type="entry name" value="PAS"/>
    <property type="match status" value="2"/>
</dbReference>
<evidence type="ECO:0000256" key="4">
    <source>
        <dbReference type="ARBA" id="ARBA00022553"/>
    </source>
</evidence>
<evidence type="ECO:0000313" key="12">
    <source>
        <dbReference type="EMBL" id="MCS0611038.1"/>
    </source>
</evidence>
<keyword evidence="13" id="KW-1185">Reference proteome</keyword>
<dbReference type="NCBIfam" id="TIGR00229">
    <property type="entry name" value="sensory_box"/>
    <property type="match status" value="2"/>
</dbReference>
<dbReference type="SMART" id="SM00388">
    <property type="entry name" value="HisKA"/>
    <property type="match status" value="1"/>
</dbReference>
<dbReference type="Gene3D" id="2.10.70.100">
    <property type="match status" value="1"/>
</dbReference>
<dbReference type="PROSITE" id="PS50113">
    <property type="entry name" value="PAC"/>
    <property type="match status" value="2"/>
</dbReference>
<dbReference type="InterPro" id="IPR013656">
    <property type="entry name" value="PAS_4"/>
</dbReference>
<evidence type="ECO:0000313" key="13">
    <source>
        <dbReference type="Proteomes" id="UP001205861"/>
    </source>
</evidence>
<sequence length="811" mass="88463">MASHLPSGSLSRRFARAAAILAAAAVLLGSLASFWLIDRQREEANALLQQREVMFHATTVSNNLQALASRMADVAGSPILATALVDSAGKETYLTPFLRGLRQINGIPVQVLFTDFEGKPIAGNGNGEFSQDDRDWLRQRIDSDSELAAIRPGAGGDELLGVYLLRYSRTHTPEGALMYKVRLADLKPVQWSSLAIGAAGPGSALLKGLPPSLAPLGLALREDMRKLPAPLPSPAPQYALIVGIAAALAAAVFLLGARLALGLTEDLRRLQAFAASIGDEGISTQRAPLAGSSEVVGLANSINRMLDRLYHQHTHLEAERRRFLQLSNTIRQLVFIAEPDGRISWFNDRWYEFTGKGPGELAPKNWQELHDPEVLPEVLRRWHETRALGQMAQMTFPMRGADGRFRSFFTSVAPLHDAAGRIVQWFGTCTDITELEEARQAARYSEERLRQGLVAAHMAVWERDPVSGQLTFAANLESVFGRSWNNIDQFWELLDAQERPAIMAEVERGLAERGEFNGVHRIRRADDGSTAWVEMRGKLGAGADGRHQVVHSIAIDVTERKRAEEALRLADRRKDEFLAMLAHELRNPLAPISSAADMLRLAYASEPRVRQISEIIARQVGHMRHLVDDLLDVSRVTRGLVAVARERLDLVRVVGEAVEQSRPLVDARSHRLTLDLAPAPVTVIGDHTRLVQVVTNLLNNAAKYTPDGGAIGVTLACAGGMAQLEVRDNGVGIGPDLLPAVFELFTQATRTLDRTQGGLGLGLALVKKLVELHGGSVEARSDGLGYGSVFVVRLPLATPATRPQDEAARAA</sequence>
<dbReference type="Gene3D" id="3.30.450.20">
    <property type="entry name" value="PAS domain"/>
    <property type="match status" value="2"/>
</dbReference>
<dbReference type="RefSeq" id="WP_258858567.1">
    <property type="nucleotide sequence ID" value="NZ_JANUGV010000012.1"/>
</dbReference>
<keyword evidence="7" id="KW-0812">Transmembrane</keyword>
<keyword evidence="6 12" id="KW-0418">Kinase</keyword>
<accession>A0ABT2BRA3</accession>
<dbReference type="Gene3D" id="6.10.340.10">
    <property type="match status" value="1"/>
</dbReference>
<dbReference type="InterPro" id="IPR003594">
    <property type="entry name" value="HATPase_dom"/>
</dbReference>
<dbReference type="InterPro" id="IPR000700">
    <property type="entry name" value="PAS-assoc_C"/>
</dbReference>
<feature type="domain" description="Histidine kinase" evidence="8">
    <location>
        <begin position="580"/>
        <end position="798"/>
    </location>
</feature>
<evidence type="ECO:0000256" key="3">
    <source>
        <dbReference type="ARBA" id="ARBA00012438"/>
    </source>
</evidence>
<dbReference type="InterPro" id="IPR036097">
    <property type="entry name" value="HisK_dim/P_sf"/>
</dbReference>
<dbReference type="PANTHER" id="PTHR43047:SF72">
    <property type="entry name" value="OSMOSENSING HISTIDINE PROTEIN KINASE SLN1"/>
    <property type="match status" value="1"/>
</dbReference>
<dbReference type="EC" id="2.7.13.3" evidence="3"/>
<feature type="domain" description="HAMP" evidence="11">
    <location>
        <begin position="261"/>
        <end position="314"/>
    </location>
</feature>
<dbReference type="CDD" id="cd00082">
    <property type="entry name" value="HisKA"/>
    <property type="match status" value="1"/>
</dbReference>